<evidence type="ECO:0000256" key="1">
    <source>
        <dbReference type="SAM" id="MobiDB-lite"/>
    </source>
</evidence>
<name>A0A4Q5LTB9_9BACT</name>
<dbReference type="AlphaFoldDB" id="A0A4Q5LTB9"/>
<gene>
    <name evidence="2" type="ORF">EWM59_25945</name>
</gene>
<protein>
    <submittedName>
        <fullName evidence="2">Uncharacterized protein</fullName>
    </submittedName>
</protein>
<dbReference type="EMBL" id="SEWF01000078">
    <property type="protein sequence ID" value="RYU92679.1"/>
    <property type="molecule type" value="Genomic_DNA"/>
</dbReference>
<dbReference type="OrthoDB" id="676278at2"/>
<feature type="region of interest" description="Disordered" evidence="1">
    <location>
        <begin position="1"/>
        <end position="32"/>
    </location>
</feature>
<reference evidence="2 3" key="1">
    <citation type="submission" date="2019-02" db="EMBL/GenBank/DDBJ databases">
        <title>Bacterial novel species Emticicia sp. 17J42-9 isolated from soil.</title>
        <authorList>
            <person name="Jung H.-Y."/>
        </authorList>
    </citation>
    <scope>NUCLEOTIDE SEQUENCE [LARGE SCALE GENOMIC DNA]</scope>
    <source>
        <strain evidence="2 3">17J42-9</strain>
    </source>
</reference>
<accession>A0A4Q5LTB9</accession>
<proteinExistence type="predicted"/>
<dbReference type="Proteomes" id="UP000293162">
    <property type="component" value="Unassembled WGS sequence"/>
</dbReference>
<evidence type="ECO:0000313" key="3">
    <source>
        <dbReference type="Proteomes" id="UP000293162"/>
    </source>
</evidence>
<dbReference type="RefSeq" id="WP_130024140.1">
    <property type="nucleotide sequence ID" value="NZ_SEWF01000078.1"/>
</dbReference>
<organism evidence="2 3">
    <name type="scientific">Emticicia agri</name>
    <dbReference type="NCBI Taxonomy" id="2492393"/>
    <lineage>
        <taxon>Bacteria</taxon>
        <taxon>Pseudomonadati</taxon>
        <taxon>Bacteroidota</taxon>
        <taxon>Cytophagia</taxon>
        <taxon>Cytophagales</taxon>
        <taxon>Leadbetterellaceae</taxon>
        <taxon>Emticicia</taxon>
    </lineage>
</organism>
<keyword evidence="3" id="KW-1185">Reference proteome</keyword>
<feature type="compositionally biased region" description="Polar residues" evidence="1">
    <location>
        <begin position="14"/>
        <end position="30"/>
    </location>
</feature>
<sequence>MSQNYKLRFDQMKENNPGQSDSESQENDPTYYSGEGSIRNFCLVWKDGNMDDFPYSYVVHTQFRISEEKNTMIIELPSKLITLSGYGLTSLFLAFKKQLPQFIYQVDERYGEEAEMVVTDIQIEEKS</sequence>
<comment type="caution">
    <text evidence="2">The sequence shown here is derived from an EMBL/GenBank/DDBJ whole genome shotgun (WGS) entry which is preliminary data.</text>
</comment>
<evidence type="ECO:0000313" key="2">
    <source>
        <dbReference type="EMBL" id="RYU92679.1"/>
    </source>
</evidence>